<keyword evidence="4 7" id="KW-0812">Transmembrane</keyword>
<dbReference type="InterPro" id="IPR051447">
    <property type="entry name" value="Lipoprotein-release_system"/>
</dbReference>
<evidence type="ECO:0000256" key="3">
    <source>
        <dbReference type="ARBA" id="ARBA00022475"/>
    </source>
</evidence>
<dbReference type="PANTHER" id="PTHR30489:SF0">
    <property type="entry name" value="LIPOPROTEIN-RELEASING SYSTEM TRANSMEMBRANE PROTEIN LOLE"/>
    <property type="match status" value="1"/>
</dbReference>
<dbReference type="STRING" id="1465490.SAMN05444277_101818"/>
<dbReference type="AlphaFoldDB" id="A0A1I5SL94"/>
<evidence type="ECO:0000313" key="11">
    <source>
        <dbReference type="Proteomes" id="UP000199031"/>
    </source>
</evidence>
<dbReference type="GO" id="GO:0098797">
    <property type="term" value="C:plasma membrane protein complex"/>
    <property type="evidence" value="ECO:0007669"/>
    <property type="project" value="TreeGrafter"/>
</dbReference>
<comment type="subcellular location">
    <subcellularLocation>
        <location evidence="1">Cell membrane</location>
        <topology evidence="1">Multi-pass membrane protein</topology>
    </subcellularLocation>
</comment>
<feature type="domain" description="ABC3 transporter permease C-terminal" evidence="8">
    <location>
        <begin position="277"/>
        <end position="401"/>
    </location>
</feature>
<accession>A0A1I5SL94</accession>
<dbReference type="OrthoDB" id="1522670at2"/>
<evidence type="ECO:0000256" key="4">
    <source>
        <dbReference type="ARBA" id="ARBA00022692"/>
    </source>
</evidence>
<evidence type="ECO:0000256" key="6">
    <source>
        <dbReference type="ARBA" id="ARBA00023136"/>
    </source>
</evidence>
<comment type="similarity">
    <text evidence="2">Belongs to the ABC-4 integral membrane protein family. LolC/E subfamily.</text>
</comment>
<evidence type="ECO:0000256" key="5">
    <source>
        <dbReference type="ARBA" id="ARBA00022989"/>
    </source>
</evidence>
<dbReference type="Proteomes" id="UP000199031">
    <property type="component" value="Unassembled WGS sequence"/>
</dbReference>
<keyword evidence="3" id="KW-1003">Cell membrane</keyword>
<dbReference type="InterPro" id="IPR003838">
    <property type="entry name" value="ABC3_permease_C"/>
</dbReference>
<sequence length="410" mass="46949">MQLATFLAKRIAFNKQHSFSRFIIKLATAATALSVAAMIITLAFVNGFQYAVSNKIFNFWGHLRVQEYEPDKAMIAEETPWQPNDTTLQILHIFPQVNQVQAFATKSAVIEKNKEIEGVLFKGVDTGYDFNNLTTFLKQGRFPKFDTAGYSREILISEPVASELQIKLNDSVNVYFINQQEGRANVRRLQVCGIFKTGIEEYDKTFAIGDIRLLRRVYNWDHGEIGGYEIFLKDYKQMDTINSMLYEMLPQAWISRTIKEIYPNIFDWLQIQDVNRNVIFTVMAIVAIINLVTCLLILILERTRMTGILKALGCRDWVIQKIFLYHAGIIAVRGILIGLLFGLGICILQQQTGFIKMNEAAYYVSEAPVYIIWWQVIAVCAATLLVCFLALLIPTWLVKTIRPVKAIQFR</sequence>
<evidence type="ECO:0000256" key="7">
    <source>
        <dbReference type="SAM" id="Phobius"/>
    </source>
</evidence>
<feature type="transmembrane region" description="Helical" evidence="7">
    <location>
        <begin position="22"/>
        <end position="45"/>
    </location>
</feature>
<reference evidence="10 11" key="1">
    <citation type="submission" date="2016-10" db="EMBL/GenBank/DDBJ databases">
        <authorList>
            <person name="de Groot N.N."/>
        </authorList>
    </citation>
    <scope>NUCLEOTIDE SEQUENCE [LARGE SCALE GENOMIC DNA]</scope>
    <source>
        <strain evidence="10 11">DSM 28286</strain>
    </source>
</reference>
<keyword evidence="5 7" id="KW-1133">Transmembrane helix</keyword>
<organism evidence="10 11">
    <name type="scientific">Parafilimonas terrae</name>
    <dbReference type="NCBI Taxonomy" id="1465490"/>
    <lineage>
        <taxon>Bacteria</taxon>
        <taxon>Pseudomonadati</taxon>
        <taxon>Bacteroidota</taxon>
        <taxon>Chitinophagia</taxon>
        <taxon>Chitinophagales</taxon>
        <taxon>Chitinophagaceae</taxon>
        <taxon>Parafilimonas</taxon>
    </lineage>
</organism>
<evidence type="ECO:0000256" key="2">
    <source>
        <dbReference type="ARBA" id="ARBA00005236"/>
    </source>
</evidence>
<name>A0A1I5SL94_9BACT</name>
<keyword evidence="6 7" id="KW-0472">Membrane</keyword>
<protein>
    <submittedName>
        <fullName evidence="10">Lipoprotein-releasing system permease protein</fullName>
    </submittedName>
</protein>
<keyword evidence="10" id="KW-0449">Lipoprotein</keyword>
<dbReference type="InterPro" id="IPR025857">
    <property type="entry name" value="MacB_PCD"/>
</dbReference>
<evidence type="ECO:0000256" key="1">
    <source>
        <dbReference type="ARBA" id="ARBA00004651"/>
    </source>
</evidence>
<dbReference type="Pfam" id="PF12704">
    <property type="entry name" value="MacB_PCD"/>
    <property type="match status" value="1"/>
</dbReference>
<evidence type="ECO:0000259" key="8">
    <source>
        <dbReference type="Pfam" id="PF02687"/>
    </source>
</evidence>
<dbReference type="GO" id="GO:0044874">
    <property type="term" value="P:lipoprotein localization to outer membrane"/>
    <property type="evidence" value="ECO:0007669"/>
    <property type="project" value="TreeGrafter"/>
</dbReference>
<feature type="transmembrane region" description="Helical" evidence="7">
    <location>
        <begin position="370"/>
        <end position="393"/>
    </location>
</feature>
<evidence type="ECO:0000313" key="10">
    <source>
        <dbReference type="EMBL" id="SFP71421.1"/>
    </source>
</evidence>
<proteinExistence type="inferred from homology"/>
<feature type="transmembrane region" description="Helical" evidence="7">
    <location>
        <begin position="322"/>
        <end position="350"/>
    </location>
</feature>
<dbReference type="EMBL" id="FOXQ01000001">
    <property type="protein sequence ID" value="SFP71421.1"/>
    <property type="molecule type" value="Genomic_DNA"/>
</dbReference>
<dbReference type="RefSeq" id="WP_090654697.1">
    <property type="nucleotide sequence ID" value="NZ_FOXQ01000001.1"/>
</dbReference>
<evidence type="ECO:0000259" key="9">
    <source>
        <dbReference type="Pfam" id="PF12704"/>
    </source>
</evidence>
<gene>
    <name evidence="10" type="ORF">SAMN05444277_101818</name>
</gene>
<dbReference type="PANTHER" id="PTHR30489">
    <property type="entry name" value="LIPOPROTEIN-RELEASING SYSTEM TRANSMEMBRANE PROTEIN LOLE"/>
    <property type="match status" value="1"/>
</dbReference>
<feature type="transmembrane region" description="Helical" evidence="7">
    <location>
        <begin position="278"/>
        <end position="301"/>
    </location>
</feature>
<keyword evidence="11" id="KW-1185">Reference proteome</keyword>
<feature type="domain" description="MacB-like periplasmic core" evidence="9">
    <location>
        <begin position="26"/>
        <end position="198"/>
    </location>
</feature>
<dbReference type="Pfam" id="PF02687">
    <property type="entry name" value="FtsX"/>
    <property type="match status" value="1"/>
</dbReference>